<dbReference type="CDD" id="cd15482">
    <property type="entry name" value="Sialidase_non-viral"/>
    <property type="match status" value="1"/>
</dbReference>
<evidence type="ECO:0000313" key="2">
    <source>
        <dbReference type="Proteomes" id="UP000507962"/>
    </source>
</evidence>
<gene>
    <name evidence="1" type="ORF">MSL71_50860</name>
</gene>
<reference evidence="1 2" key="1">
    <citation type="submission" date="2019-03" db="EMBL/GenBank/DDBJ databases">
        <authorList>
            <person name="Nijsse B."/>
        </authorList>
    </citation>
    <scope>NUCLEOTIDE SEQUENCE [LARGE SCALE GENOMIC DNA]</scope>
    <source>
        <strain evidence="1">Desulfoluna butyratoxydans MSL71</strain>
    </source>
</reference>
<proteinExistence type="predicted"/>
<dbReference type="RefSeq" id="WP_180147109.1">
    <property type="nucleotide sequence ID" value="NZ_CAADHO010000016.1"/>
</dbReference>
<accession>A0A4U8YSM6</accession>
<dbReference type="InterPro" id="IPR015943">
    <property type="entry name" value="WD40/YVTN_repeat-like_dom_sf"/>
</dbReference>
<protein>
    <submittedName>
        <fullName evidence="1">Sialidases</fullName>
    </submittedName>
</protein>
<dbReference type="EMBL" id="CAADHO010000016">
    <property type="protein sequence ID" value="VFQ47386.1"/>
    <property type="molecule type" value="Genomic_DNA"/>
</dbReference>
<sequence length="462" mass="51410">MPYMLMITGIFFSVLSIFSFALGWEMWRDSLQNGSIIGIVEVNDPNVKLSVIHSLKLTELDGNLVDSEVPGEDGRFVFSKIHPGQYLLNIEGQFISSPKKAVNVFPHRDSDIGEISCSLNGNENWKVLFQHSQISSAIITDDGQIWAGGFRTDKQSHNSYVLFRSNHERDKWNEVVIPEINDAERVSFLHQFESGEMCLGTNGKGAVISRDDGLSWEKLKLGYDISSINYISELPGSKWLIVARRFDVKYGKTPQDKPQCVIFVSNDKGKIWNSISEINYNANAFLRHSSGRIVIGTESIYGDASIFFSEDGGATWINSKMPKDSILYGVDCFLETHNGDLLAGTLDGKSRKNTHLNGRQFLKGGRIFLSRDGGKEWEILAGEESWGNVGGILQLEESSFLSAEGGNLIWSNNNGSTWFPFGKSSSCWVNGIIEYDSKILIIGNSALAESSKEGLIINYIKK</sequence>
<dbReference type="SUPFAM" id="SSF50939">
    <property type="entry name" value="Sialidases"/>
    <property type="match status" value="1"/>
</dbReference>
<dbReference type="InterPro" id="IPR036278">
    <property type="entry name" value="Sialidase_sf"/>
</dbReference>
<dbReference type="Gene3D" id="2.130.10.10">
    <property type="entry name" value="YVTN repeat-like/Quinoprotein amine dehydrogenase"/>
    <property type="match status" value="1"/>
</dbReference>
<keyword evidence="2" id="KW-1185">Reference proteome</keyword>
<dbReference type="Proteomes" id="UP000507962">
    <property type="component" value="Unassembled WGS sequence"/>
</dbReference>
<dbReference type="AlphaFoldDB" id="A0A4U8YSM6"/>
<organism evidence="1 2">
    <name type="scientific">Desulfoluna butyratoxydans</name>
    <dbReference type="NCBI Taxonomy" id="231438"/>
    <lineage>
        <taxon>Bacteria</taxon>
        <taxon>Pseudomonadati</taxon>
        <taxon>Thermodesulfobacteriota</taxon>
        <taxon>Desulfobacteria</taxon>
        <taxon>Desulfobacterales</taxon>
        <taxon>Desulfolunaceae</taxon>
        <taxon>Desulfoluna</taxon>
    </lineage>
</organism>
<name>A0A4U8YSM6_9BACT</name>
<evidence type="ECO:0000313" key="1">
    <source>
        <dbReference type="EMBL" id="VFQ47386.1"/>
    </source>
</evidence>